<evidence type="ECO:0000256" key="6">
    <source>
        <dbReference type="ARBA" id="ARBA00023187"/>
    </source>
</evidence>
<dbReference type="Gene3D" id="2.30.30.100">
    <property type="match status" value="1"/>
</dbReference>
<dbReference type="InterPro" id="IPR034104">
    <property type="entry name" value="Lsm1"/>
</dbReference>
<evidence type="ECO:0000256" key="3">
    <source>
        <dbReference type="ARBA" id="ARBA00022553"/>
    </source>
</evidence>
<keyword evidence="14" id="KW-1185">Reference proteome</keyword>
<name>A0AAD9RQS2_9HYME</name>
<evidence type="ECO:0000256" key="10">
    <source>
        <dbReference type="ARBA" id="ARBA00067756"/>
    </source>
</evidence>
<evidence type="ECO:0000256" key="11">
    <source>
        <dbReference type="RuleBase" id="RU365047"/>
    </source>
</evidence>
<dbReference type="GO" id="GO:1990904">
    <property type="term" value="C:ribonucleoprotein complex"/>
    <property type="evidence" value="ECO:0007669"/>
    <property type="project" value="UniProtKB-KW"/>
</dbReference>
<evidence type="ECO:0000256" key="7">
    <source>
        <dbReference type="ARBA" id="ARBA00023274"/>
    </source>
</evidence>
<keyword evidence="5 11" id="KW-0694">RNA-binding</keyword>
<evidence type="ECO:0000256" key="2">
    <source>
        <dbReference type="ARBA" id="ARBA00022490"/>
    </source>
</evidence>
<dbReference type="GO" id="GO:0000290">
    <property type="term" value="P:deadenylation-dependent decapping of nuclear-transcribed mRNA"/>
    <property type="evidence" value="ECO:0007669"/>
    <property type="project" value="TreeGrafter"/>
</dbReference>
<proteinExistence type="inferred from homology"/>
<evidence type="ECO:0000256" key="5">
    <source>
        <dbReference type="ARBA" id="ARBA00022884"/>
    </source>
</evidence>
<dbReference type="InterPro" id="IPR047575">
    <property type="entry name" value="Sm"/>
</dbReference>
<gene>
    <name evidence="11" type="primary">LSM1</name>
    <name evidence="13" type="ORF">KPH14_006588</name>
</gene>
<dbReference type="InterPro" id="IPR001163">
    <property type="entry name" value="Sm_dom_euk/arc"/>
</dbReference>
<dbReference type="EMBL" id="JAIFRP010000026">
    <property type="protein sequence ID" value="KAK2584157.1"/>
    <property type="molecule type" value="Genomic_DNA"/>
</dbReference>
<reference evidence="13" key="1">
    <citation type="submission" date="2021-08" db="EMBL/GenBank/DDBJ databases">
        <authorList>
            <person name="Misof B."/>
            <person name="Oliver O."/>
            <person name="Podsiadlowski L."/>
            <person name="Donath A."/>
            <person name="Peters R."/>
            <person name="Mayer C."/>
            <person name="Rust J."/>
            <person name="Gunkel S."/>
            <person name="Lesny P."/>
            <person name="Martin S."/>
            <person name="Oeyen J.P."/>
            <person name="Petersen M."/>
            <person name="Panagiotis P."/>
            <person name="Wilbrandt J."/>
            <person name="Tanja T."/>
        </authorList>
    </citation>
    <scope>NUCLEOTIDE SEQUENCE</scope>
    <source>
        <strain evidence="13">GBR_01_08_01A</strain>
        <tissue evidence="13">Thorax + abdomen</tissue>
    </source>
</reference>
<evidence type="ECO:0000256" key="8">
    <source>
        <dbReference type="ARBA" id="ARBA00056858"/>
    </source>
</evidence>
<comment type="similarity">
    <text evidence="1 11">Belongs to the snRNP Sm proteins family.</text>
</comment>
<accession>A0AAD9RQS2</accession>
<evidence type="ECO:0000256" key="1">
    <source>
        <dbReference type="ARBA" id="ARBA00006850"/>
    </source>
</evidence>
<evidence type="ECO:0000313" key="13">
    <source>
        <dbReference type="EMBL" id="KAK2584157.1"/>
    </source>
</evidence>
<dbReference type="GO" id="GO:0008380">
    <property type="term" value="P:RNA splicing"/>
    <property type="evidence" value="ECO:0007669"/>
    <property type="project" value="UniProtKB-KW"/>
</dbReference>
<dbReference type="PROSITE" id="PS52002">
    <property type="entry name" value="SM"/>
    <property type="match status" value="1"/>
</dbReference>
<dbReference type="AlphaFoldDB" id="A0AAD9RQS2"/>
<organism evidence="13 14">
    <name type="scientific">Odynerus spinipes</name>
    <dbReference type="NCBI Taxonomy" id="1348599"/>
    <lineage>
        <taxon>Eukaryota</taxon>
        <taxon>Metazoa</taxon>
        <taxon>Ecdysozoa</taxon>
        <taxon>Arthropoda</taxon>
        <taxon>Hexapoda</taxon>
        <taxon>Insecta</taxon>
        <taxon>Pterygota</taxon>
        <taxon>Neoptera</taxon>
        <taxon>Endopterygota</taxon>
        <taxon>Hymenoptera</taxon>
        <taxon>Apocrita</taxon>
        <taxon>Aculeata</taxon>
        <taxon>Vespoidea</taxon>
        <taxon>Vespidae</taxon>
        <taxon>Eumeninae</taxon>
        <taxon>Odynerus</taxon>
    </lineage>
</organism>
<dbReference type="GO" id="GO:0000932">
    <property type="term" value="C:P-body"/>
    <property type="evidence" value="ECO:0007669"/>
    <property type="project" value="UniProtKB-SubCell"/>
</dbReference>
<comment type="caution">
    <text evidence="13">The sequence shown here is derived from an EMBL/GenBank/DDBJ whole genome shotgun (WGS) entry which is preliminary data.</text>
</comment>
<keyword evidence="4 11" id="KW-0507">mRNA processing</keyword>
<reference evidence="13" key="2">
    <citation type="journal article" date="2023" name="Commun. Biol.">
        <title>Intrasexual cuticular hydrocarbon dimorphism in a wasp sheds light on hydrocarbon biosynthesis genes in Hymenoptera.</title>
        <authorList>
            <person name="Moris V.C."/>
            <person name="Podsiadlowski L."/>
            <person name="Martin S."/>
            <person name="Oeyen J.P."/>
            <person name="Donath A."/>
            <person name="Petersen M."/>
            <person name="Wilbrandt J."/>
            <person name="Misof B."/>
            <person name="Liedtke D."/>
            <person name="Thamm M."/>
            <person name="Scheiner R."/>
            <person name="Schmitt T."/>
            <person name="Niehuis O."/>
        </authorList>
    </citation>
    <scope>NUCLEOTIDE SEQUENCE</scope>
    <source>
        <strain evidence="13">GBR_01_08_01A</strain>
    </source>
</reference>
<dbReference type="InterPro" id="IPR044642">
    <property type="entry name" value="PTHR15588"/>
</dbReference>
<keyword evidence="3" id="KW-0597">Phosphoprotein</keyword>
<comment type="function">
    <text evidence="8">Plays a role in the degradation of histone mRNAs, the only eukaryotic mRNAs that are not polyadenylated. Probably also part of an LSm subunits-containing complex involved in the general process of mRNA degradation.</text>
</comment>
<dbReference type="SMART" id="SM00651">
    <property type="entry name" value="Sm"/>
    <property type="match status" value="1"/>
</dbReference>
<dbReference type="GO" id="GO:0006397">
    <property type="term" value="P:mRNA processing"/>
    <property type="evidence" value="ECO:0007669"/>
    <property type="project" value="UniProtKB-UniRule"/>
</dbReference>
<evidence type="ECO:0000256" key="4">
    <source>
        <dbReference type="ARBA" id="ARBA00022664"/>
    </source>
</evidence>
<dbReference type="Pfam" id="PF01423">
    <property type="entry name" value="LSM"/>
    <property type="match status" value="1"/>
</dbReference>
<dbReference type="GO" id="GO:1990726">
    <property type="term" value="C:Lsm1-7-Pat1 complex"/>
    <property type="evidence" value="ECO:0007669"/>
    <property type="project" value="TreeGrafter"/>
</dbReference>
<keyword evidence="2 11" id="KW-0963">Cytoplasm</keyword>
<protein>
    <recommendedName>
        <fullName evidence="10 11">U6 snRNA-associated Sm-like protein LSm1</fullName>
    </recommendedName>
</protein>
<sequence>MNVVPGTASLLEELDKKLMVLLRDGRTLIGYLRSVDQFANIVLHRTIERIHVGKEYGDIPRGIFIVRGENVVLLGEIDREKEKDLPLTEVSVDDILDAQRREQELKQDQKRLMNKALKERGLSYIPDLGHDDMF</sequence>
<dbReference type="FunFam" id="2.30.30.100:FF:000021">
    <property type="entry name" value="U6 snRNA-associated Sm-like protein LSm1"/>
    <property type="match status" value="1"/>
</dbReference>
<dbReference type="SUPFAM" id="SSF50182">
    <property type="entry name" value="Sm-like ribonucleoproteins"/>
    <property type="match status" value="1"/>
</dbReference>
<comment type="subunit">
    <text evidence="9">Interacts with SLBP; interaction with SLBP occurs when histone mRNA is being rapidly degraded during the S phase. LSm subunits form a heteromer with a donut shape.</text>
</comment>
<keyword evidence="7 11" id="KW-0687">Ribonucleoprotein</keyword>
<dbReference type="PANTHER" id="PTHR15588:SF8">
    <property type="entry name" value="U6 SNRNA-ASSOCIATED SM-LIKE PROTEIN LSM1"/>
    <property type="match status" value="1"/>
</dbReference>
<dbReference type="PANTHER" id="PTHR15588">
    <property type="entry name" value="LSM1"/>
    <property type="match status" value="1"/>
</dbReference>
<comment type="function">
    <text evidence="11">Probably involved with other LSm subunits in the general process of degradation of mRNAs.</text>
</comment>
<dbReference type="Proteomes" id="UP001258017">
    <property type="component" value="Unassembled WGS sequence"/>
</dbReference>
<evidence type="ECO:0000256" key="9">
    <source>
        <dbReference type="ARBA" id="ARBA00062159"/>
    </source>
</evidence>
<dbReference type="CDD" id="cd01728">
    <property type="entry name" value="LSm1"/>
    <property type="match status" value="1"/>
</dbReference>
<dbReference type="GO" id="GO:0003729">
    <property type="term" value="F:mRNA binding"/>
    <property type="evidence" value="ECO:0007669"/>
    <property type="project" value="TreeGrafter"/>
</dbReference>
<keyword evidence="6" id="KW-0508">mRNA splicing</keyword>
<evidence type="ECO:0000313" key="14">
    <source>
        <dbReference type="Proteomes" id="UP001258017"/>
    </source>
</evidence>
<feature type="domain" description="Sm" evidence="12">
    <location>
        <begin position="5"/>
        <end position="80"/>
    </location>
</feature>
<comment type="subcellular location">
    <subcellularLocation>
        <location evidence="11">Cytoplasm</location>
    </subcellularLocation>
    <subcellularLocation>
        <location evidence="11">Cytoplasm</location>
        <location evidence="11">P-body</location>
    </subcellularLocation>
</comment>
<dbReference type="InterPro" id="IPR010920">
    <property type="entry name" value="LSM_dom_sf"/>
</dbReference>
<evidence type="ECO:0000259" key="12">
    <source>
        <dbReference type="PROSITE" id="PS52002"/>
    </source>
</evidence>